<evidence type="ECO:0000313" key="3">
    <source>
        <dbReference type="Proteomes" id="UP000026960"/>
    </source>
</evidence>
<keyword evidence="3" id="KW-1185">Reference proteome</keyword>
<feature type="transmembrane region" description="Helical" evidence="1">
    <location>
        <begin position="38"/>
        <end position="59"/>
    </location>
</feature>
<dbReference type="AlphaFoldDB" id="A0A0D3FST8"/>
<protein>
    <submittedName>
        <fullName evidence="2">Uncharacterized protein</fullName>
    </submittedName>
</protein>
<name>A0A0D3FST8_9ORYZ</name>
<reference evidence="2" key="2">
    <citation type="submission" date="2015-03" db="UniProtKB">
        <authorList>
            <consortium name="EnsemblPlants"/>
        </authorList>
    </citation>
    <scope>IDENTIFICATION</scope>
</reference>
<dbReference type="Proteomes" id="UP000026960">
    <property type="component" value="Chromosome 4"/>
</dbReference>
<organism evidence="2">
    <name type="scientific">Oryza barthii</name>
    <dbReference type="NCBI Taxonomy" id="65489"/>
    <lineage>
        <taxon>Eukaryota</taxon>
        <taxon>Viridiplantae</taxon>
        <taxon>Streptophyta</taxon>
        <taxon>Embryophyta</taxon>
        <taxon>Tracheophyta</taxon>
        <taxon>Spermatophyta</taxon>
        <taxon>Magnoliopsida</taxon>
        <taxon>Liliopsida</taxon>
        <taxon>Poales</taxon>
        <taxon>Poaceae</taxon>
        <taxon>BOP clade</taxon>
        <taxon>Oryzoideae</taxon>
        <taxon>Oryzeae</taxon>
        <taxon>Oryzinae</taxon>
        <taxon>Oryza</taxon>
    </lineage>
</organism>
<dbReference type="HOGENOM" id="CLU_2030272_0_0_1"/>
<dbReference type="Gramene" id="OBART04G03470.1">
    <property type="protein sequence ID" value="OBART04G03470.1"/>
    <property type="gene ID" value="OBART04G03470"/>
</dbReference>
<keyword evidence="1" id="KW-1133">Transmembrane helix</keyword>
<dbReference type="EnsemblPlants" id="OBART04G03470.1">
    <property type="protein sequence ID" value="OBART04G03470.1"/>
    <property type="gene ID" value="OBART04G03470"/>
</dbReference>
<proteinExistence type="predicted"/>
<reference evidence="2" key="1">
    <citation type="journal article" date="2009" name="Rice">
        <title>De Novo Next Generation Sequencing of Plant Genomes.</title>
        <authorList>
            <person name="Rounsley S."/>
            <person name="Marri P.R."/>
            <person name="Yu Y."/>
            <person name="He R."/>
            <person name="Sisneros N."/>
            <person name="Goicoechea J.L."/>
            <person name="Lee S.J."/>
            <person name="Angelova A."/>
            <person name="Kudrna D."/>
            <person name="Luo M."/>
            <person name="Affourtit J."/>
            <person name="Desany B."/>
            <person name="Knight J."/>
            <person name="Niazi F."/>
            <person name="Egholm M."/>
            <person name="Wing R.A."/>
        </authorList>
    </citation>
    <scope>NUCLEOTIDE SEQUENCE [LARGE SCALE GENOMIC DNA]</scope>
    <source>
        <strain evidence="2">cv. IRGC 105608</strain>
    </source>
</reference>
<evidence type="ECO:0000256" key="1">
    <source>
        <dbReference type="SAM" id="Phobius"/>
    </source>
</evidence>
<evidence type="ECO:0000313" key="2">
    <source>
        <dbReference type="EnsemblPlants" id="OBART04G03470.1"/>
    </source>
</evidence>
<keyword evidence="1" id="KW-0812">Transmembrane</keyword>
<dbReference type="PaxDb" id="65489-OBART04G03470.1"/>
<accession>A0A0D3FST8</accession>
<keyword evidence="1" id="KW-0472">Membrane</keyword>
<sequence length="122" mass="13824">MEIHSTVFISYKYSMSSDYIFLQTKPGKGLQELMKMKAALLMILVVAVSFNLCACNIPGNMEEEHGMYKDVRDGEDMRKLIDIDGRTAPIGHDYDHVCPRVFSCIPPFANLCITAKTIFNIR</sequence>